<keyword evidence="3" id="KW-1185">Reference proteome</keyword>
<reference evidence="2 3" key="1">
    <citation type="submission" date="2019-05" db="EMBL/GenBank/DDBJ databases">
        <title>Another draft genome of Portunus trituberculatus and its Hox gene families provides insights of decapod evolution.</title>
        <authorList>
            <person name="Jeong J.-H."/>
            <person name="Song I."/>
            <person name="Kim S."/>
            <person name="Choi T."/>
            <person name="Kim D."/>
            <person name="Ryu S."/>
            <person name="Kim W."/>
        </authorList>
    </citation>
    <scope>NUCLEOTIDE SEQUENCE [LARGE SCALE GENOMIC DNA]</scope>
    <source>
        <tissue evidence="2">Muscle</tissue>
    </source>
</reference>
<dbReference type="AlphaFoldDB" id="A0A5B7D2N2"/>
<evidence type="ECO:0000313" key="2">
    <source>
        <dbReference type="EMBL" id="MPC15575.1"/>
    </source>
</evidence>
<accession>A0A5B7D2N2</accession>
<dbReference type="PANTHER" id="PTHR46319">
    <property type="entry name" value="ZINC FINGER FYVE DOMAIN-CONTAINING PROTEIN"/>
    <property type="match status" value="1"/>
</dbReference>
<dbReference type="InterPro" id="IPR022557">
    <property type="entry name" value="SARA-like_C"/>
</dbReference>
<evidence type="ECO:0000313" key="3">
    <source>
        <dbReference type="Proteomes" id="UP000324222"/>
    </source>
</evidence>
<dbReference type="EMBL" id="VSRR010000438">
    <property type="protein sequence ID" value="MPC15575.1"/>
    <property type="molecule type" value="Genomic_DNA"/>
</dbReference>
<dbReference type="Pfam" id="PF11979">
    <property type="entry name" value="SARA_C"/>
    <property type="match status" value="1"/>
</dbReference>
<sequence>MVASSAVNFLASLTGASFIVFNGALKTTSGLSAKSSIVEDGLMVQKHFPCEDDISLSEEEKS</sequence>
<gene>
    <name evidence="2" type="primary">ZFYVE16</name>
    <name evidence="2" type="ORF">E2C01_008374</name>
</gene>
<dbReference type="GO" id="GO:0031901">
    <property type="term" value="C:early endosome membrane"/>
    <property type="evidence" value="ECO:0007669"/>
    <property type="project" value="TreeGrafter"/>
</dbReference>
<feature type="domain" description="Smad anchor for receptor activation-like C-terminal" evidence="1">
    <location>
        <begin position="12"/>
        <end position="45"/>
    </location>
</feature>
<dbReference type="GO" id="GO:0016197">
    <property type="term" value="P:endosomal transport"/>
    <property type="evidence" value="ECO:0007669"/>
    <property type="project" value="TreeGrafter"/>
</dbReference>
<protein>
    <submittedName>
        <fullName evidence="2">Zinc finger FYVE domain-containing protein 16</fullName>
    </submittedName>
</protein>
<dbReference type="Gene3D" id="3.30.1360.220">
    <property type="entry name" value="Domain of unknown function (DUF3480), N-terminal subdomain"/>
    <property type="match status" value="1"/>
</dbReference>
<proteinExistence type="predicted"/>
<comment type="caution">
    <text evidence="2">The sequence shown here is derived from an EMBL/GenBank/DDBJ whole genome shotgun (WGS) entry which is preliminary data.</text>
</comment>
<dbReference type="Proteomes" id="UP000324222">
    <property type="component" value="Unassembled WGS sequence"/>
</dbReference>
<dbReference type="PANTHER" id="PTHR46319:SF3">
    <property type="entry name" value="ZINC FINGER FYVE DOMAIN-CONTAINING PROTEIN"/>
    <property type="match status" value="1"/>
</dbReference>
<evidence type="ECO:0000259" key="1">
    <source>
        <dbReference type="Pfam" id="PF11979"/>
    </source>
</evidence>
<organism evidence="2 3">
    <name type="scientific">Portunus trituberculatus</name>
    <name type="common">Swimming crab</name>
    <name type="synonym">Neptunus trituberculatus</name>
    <dbReference type="NCBI Taxonomy" id="210409"/>
    <lineage>
        <taxon>Eukaryota</taxon>
        <taxon>Metazoa</taxon>
        <taxon>Ecdysozoa</taxon>
        <taxon>Arthropoda</taxon>
        <taxon>Crustacea</taxon>
        <taxon>Multicrustacea</taxon>
        <taxon>Malacostraca</taxon>
        <taxon>Eumalacostraca</taxon>
        <taxon>Eucarida</taxon>
        <taxon>Decapoda</taxon>
        <taxon>Pleocyemata</taxon>
        <taxon>Brachyura</taxon>
        <taxon>Eubrachyura</taxon>
        <taxon>Portunoidea</taxon>
        <taxon>Portunidae</taxon>
        <taxon>Portuninae</taxon>
        <taxon>Portunus</taxon>
    </lineage>
</organism>
<name>A0A5B7D2N2_PORTR</name>